<dbReference type="Pfam" id="PF04055">
    <property type="entry name" value="Radical_SAM"/>
    <property type="match status" value="1"/>
</dbReference>
<feature type="domain" description="Radical SAM core" evidence="7">
    <location>
        <begin position="3"/>
        <end position="234"/>
    </location>
</feature>
<dbReference type="Pfam" id="PF13186">
    <property type="entry name" value="SPASM"/>
    <property type="match status" value="1"/>
</dbReference>
<dbReference type="PANTHER" id="PTHR11228">
    <property type="entry name" value="RADICAL SAM DOMAIN PROTEIN"/>
    <property type="match status" value="1"/>
</dbReference>
<evidence type="ECO:0000313" key="8">
    <source>
        <dbReference type="EMBL" id="SBW02540.1"/>
    </source>
</evidence>
<evidence type="ECO:0000256" key="6">
    <source>
        <dbReference type="ARBA" id="ARBA00023014"/>
    </source>
</evidence>
<dbReference type="AlphaFoldDB" id="A0A212JSW3"/>
<evidence type="ECO:0000259" key="7">
    <source>
        <dbReference type="PROSITE" id="PS51918"/>
    </source>
</evidence>
<comment type="cofactor">
    <cofactor evidence="1">
        <name>[4Fe-4S] cluster</name>
        <dbReference type="ChEBI" id="CHEBI:49883"/>
    </cofactor>
</comment>
<keyword evidence="6" id="KW-0411">Iron-sulfur</keyword>
<dbReference type="CDD" id="cd01335">
    <property type="entry name" value="Radical_SAM"/>
    <property type="match status" value="1"/>
</dbReference>
<organism evidence="8">
    <name type="scientific">uncultured Dysgonomonas sp</name>
    <dbReference type="NCBI Taxonomy" id="206096"/>
    <lineage>
        <taxon>Bacteria</taxon>
        <taxon>Pseudomonadati</taxon>
        <taxon>Bacteroidota</taxon>
        <taxon>Bacteroidia</taxon>
        <taxon>Bacteroidales</taxon>
        <taxon>Dysgonomonadaceae</taxon>
        <taxon>Dysgonomonas</taxon>
        <taxon>environmental samples</taxon>
    </lineage>
</organism>
<accession>A0A212JSW3</accession>
<dbReference type="InterPro" id="IPR023885">
    <property type="entry name" value="4Fe4S-binding_SPASM_dom"/>
</dbReference>
<dbReference type="NCBIfam" id="TIGR04085">
    <property type="entry name" value="rSAM_more_4Fe4S"/>
    <property type="match status" value="1"/>
</dbReference>
<dbReference type="GO" id="GO:0003824">
    <property type="term" value="F:catalytic activity"/>
    <property type="evidence" value="ECO:0007669"/>
    <property type="project" value="InterPro"/>
</dbReference>
<evidence type="ECO:0000256" key="4">
    <source>
        <dbReference type="ARBA" id="ARBA00022723"/>
    </source>
</evidence>
<keyword evidence="4" id="KW-0479">Metal-binding</keyword>
<reference evidence="8" key="1">
    <citation type="submission" date="2016-04" db="EMBL/GenBank/DDBJ databases">
        <authorList>
            <person name="Evans L.H."/>
            <person name="Alamgir A."/>
            <person name="Owens N."/>
            <person name="Weber N.D."/>
            <person name="Virtaneva K."/>
            <person name="Barbian K."/>
            <person name="Babar A."/>
            <person name="Rosenke K."/>
        </authorList>
    </citation>
    <scope>NUCLEOTIDE SEQUENCE</scope>
    <source>
        <strain evidence="8">86-1</strain>
    </source>
</reference>
<dbReference type="SFLD" id="SFLDG01386">
    <property type="entry name" value="main_SPASM_domain-containing"/>
    <property type="match status" value="1"/>
</dbReference>
<dbReference type="InterPro" id="IPR017200">
    <property type="entry name" value="PqqE-like"/>
</dbReference>
<keyword evidence="5" id="KW-0408">Iron</keyword>
<dbReference type="Gene3D" id="3.20.20.70">
    <property type="entry name" value="Aldolase class I"/>
    <property type="match status" value="1"/>
</dbReference>
<gene>
    <name evidence="8" type="ORF">KL86DYS1_30334</name>
</gene>
<dbReference type="SFLD" id="SFLDS00029">
    <property type="entry name" value="Radical_SAM"/>
    <property type="match status" value="1"/>
</dbReference>
<dbReference type="SUPFAM" id="SSF102114">
    <property type="entry name" value="Radical SAM enzymes"/>
    <property type="match status" value="1"/>
</dbReference>
<keyword evidence="3" id="KW-0949">S-adenosyl-L-methionine</keyword>
<protein>
    <recommendedName>
        <fullName evidence="7">Radical SAM core domain-containing protein</fullName>
    </recommendedName>
</protein>
<dbReference type="PANTHER" id="PTHR11228:SF7">
    <property type="entry name" value="PQQA PEPTIDE CYCLASE"/>
    <property type="match status" value="1"/>
</dbReference>
<dbReference type="EMBL" id="FLUM01000003">
    <property type="protein sequence ID" value="SBW02540.1"/>
    <property type="molecule type" value="Genomic_DNA"/>
</dbReference>
<dbReference type="InterPro" id="IPR058240">
    <property type="entry name" value="rSAM_sf"/>
</dbReference>
<evidence type="ECO:0000256" key="3">
    <source>
        <dbReference type="ARBA" id="ARBA00022691"/>
    </source>
</evidence>
<evidence type="ECO:0000256" key="5">
    <source>
        <dbReference type="ARBA" id="ARBA00023004"/>
    </source>
</evidence>
<dbReference type="InterPro" id="IPR007197">
    <property type="entry name" value="rSAM"/>
</dbReference>
<keyword evidence="2" id="KW-0004">4Fe-4S</keyword>
<sequence length="342" mass="38083">MKNKERLQLYNIAFELTDKCNLACRYCYNIWKIPGAEHQSFNSYNNAIKTLKQVFSQADILNITLTGGEPFVAQRIKEIALFCRMEGKTVTVISNGYKGTADDYKDMIAMGITLFEFPIHSADETVHDYITQVHGSWKKSINSIRTVQGIGGYPVPVIVLTKYNIEVLSGALDFISDLGLRRIMMNRYNIGGCGVANPASVSANHNQLKKAFTIANAKAEELGLVISSNVCSPDCLIDPKIYPNIMFGHCSDNVLQKPITMDINGNVRLCNHSSVVAGNIYKQDLREILYSPYANSWNEIIPEYCSKCDKWNTCRGGCRAASEQCGLGLEHVDPILTSEELI</sequence>
<evidence type="ECO:0000256" key="1">
    <source>
        <dbReference type="ARBA" id="ARBA00001966"/>
    </source>
</evidence>
<dbReference type="RefSeq" id="WP_296942127.1">
    <property type="nucleotide sequence ID" value="NZ_LT599032.1"/>
</dbReference>
<dbReference type="InterPro" id="IPR013785">
    <property type="entry name" value="Aldolase_TIM"/>
</dbReference>
<dbReference type="GO" id="GO:0046872">
    <property type="term" value="F:metal ion binding"/>
    <property type="evidence" value="ECO:0007669"/>
    <property type="project" value="UniProtKB-KW"/>
</dbReference>
<dbReference type="PROSITE" id="PS51918">
    <property type="entry name" value="RADICAL_SAM"/>
    <property type="match status" value="1"/>
</dbReference>
<dbReference type="GO" id="GO:0051539">
    <property type="term" value="F:4 iron, 4 sulfur cluster binding"/>
    <property type="evidence" value="ECO:0007669"/>
    <property type="project" value="UniProtKB-KW"/>
</dbReference>
<name>A0A212JSW3_9BACT</name>
<dbReference type="SFLD" id="SFLDG01067">
    <property type="entry name" value="SPASM/twitch_domain_containing"/>
    <property type="match status" value="1"/>
</dbReference>
<evidence type="ECO:0000256" key="2">
    <source>
        <dbReference type="ARBA" id="ARBA00022485"/>
    </source>
</evidence>
<proteinExistence type="predicted"/>
<dbReference type="PIRSF" id="PIRSF037420">
    <property type="entry name" value="PQQ_syn_pqqE"/>
    <property type="match status" value="1"/>
</dbReference>
<dbReference type="InterPro" id="IPR050377">
    <property type="entry name" value="Radical_SAM_PqqE_MftC-like"/>
</dbReference>